<evidence type="ECO:0000313" key="3">
    <source>
        <dbReference type="Proteomes" id="UP001242480"/>
    </source>
</evidence>
<keyword evidence="3" id="KW-1185">Reference proteome</keyword>
<name>A0ABU0J130_9HYPH</name>
<sequence length="98" mass="10204">MYGMIGKITAAPGQRDALIALLLRGTEGMPGCLSYVVAKDAADADVLWVTEVWDSAQSHQASLQLPAVRAAITEARPLIRGFEKTAETVPAGGVGLPA</sequence>
<dbReference type="SUPFAM" id="SSF54909">
    <property type="entry name" value="Dimeric alpha+beta barrel"/>
    <property type="match status" value="1"/>
</dbReference>
<comment type="caution">
    <text evidence="2">The sequence shown here is derived from an EMBL/GenBank/DDBJ whole genome shotgun (WGS) entry which is preliminary data.</text>
</comment>
<keyword evidence="2" id="KW-0560">Oxidoreductase</keyword>
<organism evidence="2 3">
    <name type="scientific">Labrys wisconsinensis</name>
    <dbReference type="NCBI Taxonomy" id="425677"/>
    <lineage>
        <taxon>Bacteria</taxon>
        <taxon>Pseudomonadati</taxon>
        <taxon>Pseudomonadota</taxon>
        <taxon>Alphaproteobacteria</taxon>
        <taxon>Hyphomicrobiales</taxon>
        <taxon>Xanthobacteraceae</taxon>
        <taxon>Labrys</taxon>
    </lineage>
</organism>
<dbReference type="RefSeq" id="WP_307268365.1">
    <property type="nucleotide sequence ID" value="NZ_JAUSVX010000001.1"/>
</dbReference>
<keyword evidence="2" id="KW-0503">Monooxygenase</keyword>
<dbReference type="Gene3D" id="3.30.70.100">
    <property type="match status" value="1"/>
</dbReference>
<accession>A0ABU0J130</accession>
<dbReference type="Proteomes" id="UP001242480">
    <property type="component" value="Unassembled WGS sequence"/>
</dbReference>
<dbReference type="PROSITE" id="PS51725">
    <property type="entry name" value="ABM"/>
    <property type="match status" value="1"/>
</dbReference>
<evidence type="ECO:0000259" key="1">
    <source>
        <dbReference type="PROSITE" id="PS51725"/>
    </source>
</evidence>
<feature type="domain" description="ABM" evidence="1">
    <location>
        <begin position="2"/>
        <end position="88"/>
    </location>
</feature>
<evidence type="ECO:0000313" key="2">
    <source>
        <dbReference type="EMBL" id="MDQ0467959.1"/>
    </source>
</evidence>
<protein>
    <submittedName>
        <fullName evidence="2">Quinol monooxygenase YgiN</fullName>
    </submittedName>
</protein>
<dbReference type="InterPro" id="IPR011008">
    <property type="entry name" value="Dimeric_a/b-barrel"/>
</dbReference>
<gene>
    <name evidence="2" type="ORF">QO011_000954</name>
</gene>
<dbReference type="Pfam" id="PF03992">
    <property type="entry name" value="ABM"/>
    <property type="match status" value="1"/>
</dbReference>
<dbReference type="InterPro" id="IPR007138">
    <property type="entry name" value="ABM_dom"/>
</dbReference>
<proteinExistence type="predicted"/>
<dbReference type="GO" id="GO:0004497">
    <property type="term" value="F:monooxygenase activity"/>
    <property type="evidence" value="ECO:0007669"/>
    <property type="project" value="UniProtKB-KW"/>
</dbReference>
<dbReference type="EMBL" id="JAUSVX010000001">
    <property type="protein sequence ID" value="MDQ0467959.1"/>
    <property type="molecule type" value="Genomic_DNA"/>
</dbReference>
<reference evidence="2 3" key="1">
    <citation type="submission" date="2023-07" db="EMBL/GenBank/DDBJ databases">
        <title>Genomic Encyclopedia of Type Strains, Phase IV (KMG-IV): sequencing the most valuable type-strain genomes for metagenomic binning, comparative biology and taxonomic classification.</title>
        <authorList>
            <person name="Goeker M."/>
        </authorList>
    </citation>
    <scope>NUCLEOTIDE SEQUENCE [LARGE SCALE GENOMIC DNA]</scope>
    <source>
        <strain evidence="2 3">DSM 19619</strain>
    </source>
</reference>